<dbReference type="SUPFAM" id="SSF53822">
    <property type="entry name" value="Periplasmic binding protein-like I"/>
    <property type="match status" value="1"/>
</dbReference>
<evidence type="ECO:0000313" key="2">
    <source>
        <dbReference type="EMBL" id="SFC54651.1"/>
    </source>
</evidence>
<evidence type="ECO:0000313" key="3">
    <source>
        <dbReference type="Proteomes" id="UP000198862"/>
    </source>
</evidence>
<dbReference type="CDD" id="cd06339">
    <property type="entry name" value="PBP1_YraM_LppC_lipoprotein-like"/>
    <property type="match status" value="1"/>
</dbReference>
<dbReference type="RefSeq" id="WP_091983194.1">
    <property type="nucleotide sequence ID" value="NZ_FOLO01000011.1"/>
</dbReference>
<evidence type="ECO:0008006" key="4">
    <source>
        <dbReference type="Google" id="ProtNLM"/>
    </source>
</evidence>
<dbReference type="PANTHER" id="PTHR38038">
    <property type="entry name" value="PENICILLIN-BINDING PROTEIN ACTIVATOR LPOA"/>
    <property type="match status" value="1"/>
</dbReference>
<organism evidence="2 3">
    <name type="scientific">Pseudoalteromonas denitrificans DSM 6059</name>
    <dbReference type="NCBI Taxonomy" id="1123010"/>
    <lineage>
        <taxon>Bacteria</taxon>
        <taxon>Pseudomonadati</taxon>
        <taxon>Pseudomonadota</taxon>
        <taxon>Gammaproteobacteria</taxon>
        <taxon>Alteromonadales</taxon>
        <taxon>Pseudoalteromonadaceae</taxon>
        <taxon>Pseudoalteromonas</taxon>
    </lineage>
</organism>
<dbReference type="PANTHER" id="PTHR38038:SF1">
    <property type="entry name" value="PENICILLIN-BINDING PROTEIN ACTIVATOR LPOA"/>
    <property type="match status" value="1"/>
</dbReference>
<keyword evidence="1" id="KW-0472">Membrane</keyword>
<evidence type="ECO:0000256" key="1">
    <source>
        <dbReference type="ARBA" id="ARBA00023136"/>
    </source>
</evidence>
<dbReference type="PROSITE" id="PS51257">
    <property type="entry name" value="PROKAR_LIPOPROTEIN"/>
    <property type="match status" value="1"/>
</dbReference>
<dbReference type="EMBL" id="FOLO01000011">
    <property type="protein sequence ID" value="SFC54651.1"/>
    <property type="molecule type" value="Genomic_DNA"/>
</dbReference>
<dbReference type="OrthoDB" id="6708821at2"/>
<dbReference type="Gene3D" id="3.40.50.2300">
    <property type="match status" value="2"/>
</dbReference>
<dbReference type="GO" id="GO:0009252">
    <property type="term" value="P:peptidoglycan biosynthetic process"/>
    <property type="evidence" value="ECO:0007669"/>
    <property type="project" value="TreeGrafter"/>
</dbReference>
<accession>A0A1I1K2B5</accession>
<dbReference type="AlphaFoldDB" id="A0A1I1K2B5"/>
<dbReference type="Proteomes" id="UP000198862">
    <property type="component" value="Unassembled WGS sequence"/>
</dbReference>
<gene>
    <name evidence="2" type="ORF">SAMN02745724_01944</name>
</gene>
<sequence>MRLKHYHFILLFSLLSACSTTEKVQIYKKPEIKTQKKVQQKTYTASELYNNARIKRGADKIQLLYLSRDKALIEENWQLLESICTDLISSQKSDNVQNTLYLSLSLYQQDLYSNALSLLDKLNDKLTSPNHYYWHQLVSGKIYAKQELTLQAVPYFFRASETAQQHGIDATGLNQKLWNELTKLPSETLEKINSGSSIQQGWINLALYSQLYIGDPVSLHSAMNNWQRRYPKHPASFALPEKMKNLMAIEPYLLKKLVVILPEEGKNKRIGLAVKNGILAASEINNHAEIHFINSFDSVEKMNSKIKQIKPDFIIGPLLKANIDKIKESEILANYPSIFLNNSSEQNHSLEHYFFALSPEHELTQAINHFLAKKYKKPLLLAPQNKSGQRLIKSFLEQWQLYSTTQPEVGFYADKKDMQNQVKRLLEVDESKKRINKIKLLFRDKVKNETRSRRDIDVIYLIGDAIQTRLLKPYFDVNISTFSEKIPLYASSKSHSLQVDKTEKRDLAGLYFTEIPWMLPQGHTQPELRALFDQLWPQQGDLQQRLFAMGYDAVKLIPQLRQLSTLSGKTVQGLTGLLSINDQGQIHRQLQWARYYRKSIKTQNLKEIKPTPLFLQPTDNTD</sequence>
<dbReference type="InterPro" id="IPR007443">
    <property type="entry name" value="LpoA"/>
</dbReference>
<dbReference type="STRING" id="1123010.SAMN02745724_01944"/>
<name>A0A1I1K2B5_9GAMM</name>
<dbReference type="Gene3D" id="1.25.40.650">
    <property type="match status" value="1"/>
</dbReference>
<dbReference type="GO" id="GO:0030234">
    <property type="term" value="F:enzyme regulator activity"/>
    <property type="evidence" value="ECO:0007669"/>
    <property type="project" value="TreeGrafter"/>
</dbReference>
<dbReference type="InterPro" id="IPR028082">
    <property type="entry name" value="Peripla_BP_I"/>
</dbReference>
<reference evidence="2 3" key="1">
    <citation type="submission" date="2016-10" db="EMBL/GenBank/DDBJ databases">
        <authorList>
            <person name="de Groot N.N."/>
        </authorList>
    </citation>
    <scope>NUCLEOTIDE SEQUENCE [LARGE SCALE GENOMIC DNA]</scope>
    <source>
        <strain evidence="2 3">DSM 6059</strain>
    </source>
</reference>
<proteinExistence type="predicted"/>
<keyword evidence="3" id="KW-1185">Reference proteome</keyword>
<dbReference type="Pfam" id="PF04348">
    <property type="entry name" value="LppC"/>
    <property type="match status" value="1"/>
</dbReference>
<dbReference type="GO" id="GO:0031241">
    <property type="term" value="C:periplasmic side of cell outer membrane"/>
    <property type="evidence" value="ECO:0007669"/>
    <property type="project" value="TreeGrafter"/>
</dbReference>
<protein>
    <recommendedName>
        <fullName evidence="4">LppC lipoprotein</fullName>
    </recommendedName>
</protein>